<dbReference type="Pfam" id="PF25973">
    <property type="entry name" value="BSH_CzcB"/>
    <property type="match status" value="1"/>
</dbReference>
<feature type="domain" description="CzcB-like barrel-sandwich hybrid" evidence="4">
    <location>
        <begin position="66"/>
        <end position="198"/>
    </location>
</feature>
<comment type="caution">
    <text evidence="6">The sequence shown here is derived from an EMBL/GenBank/DDBJ whole genome shotgun (WGS) entry which is preliminary data.</text>
</comment>
<evidence type="ECO:0000256" key="2">
    <source>
        <dbReference type="SAM" id="MobiDB-lite"/>
    </source>
</evidence>
<dbReference type="GO" id="GO:1990281">
    <property type="term" value="C:efflux pump complex"/>
    <property type="evidence" value="ECO:0007669"/>
    <property type="project" value="TreeGrafter"/>
</dbReference>
<feature type="domain" description="YknX-like C-terminal permuted SH3-like" evidence="5">
    <location>
        <begin position="280"/>
        <end position="346"/>
    </location>
</feature>
<protein>
    <submittedName>
        <fullName evidence="6">RND family efflux transporter MFP subunit</fullName>
    </submittedName>
</protein>
<keyword evidence="3" id="KW-0812">Transmembrane</keyword>
<name>A0A2S6HHM8_9FIRM</name>
<dbReference type="Pfam" id="PF25989">
    <property type="entry name" value="YknX_C"/>
    <property type="match status" value="1"/>
</dbReference>
<evidence type="ECO:0000256" key="1">
    <source>
        <dbReference type="ARBA" id="ARBA00009477"/>
    </source>
</evidence>
<keyword evidence="7" id="KW-1185">Reference proteome</keyword>
<dbReference type="SUPFAM" id="SSF111369">
    <property type="entry name" value="HlyD-like secretion proteins"/>
    <property type="match status" value="1"/>
</dbReference>
<dbReference type="NCBIfam" id="TIGR01730">
    <property type="entry name" value="RND_mfp"/>
    <property type="match status" value="1"/>
</dbReference>
<dbReference type="Gene3D" id="2.40.30.170">
    <property type="match status" value="1"/>
</dbReference>
<proteinExistence type="inferred from homology"/>
<dbReference type="Gene3D" id="1.10.287.470">
    <property type="entry name" value="Helix hairpin bin"/>
    <property type="match status" value="1"/>
</dbReference>
<reference evidence="6 7" key="1">
    <citation type="submission" date="2018-02" db="EMBL/GenBank/DDBJ databases">
        <title>Genomic Encyclopedia of Archaeal and Bacterial Type Strains, Phase II (KMG-II): from individual species to whole genera.</title>
        <authorList>
            <person name="Goeker M."/>
        </authorList>
    </citation>
    <scope>NUCLEOTIDE SEQUENCE [LARGE SCALE GENOMIC DNA]</scope>
    <source>
        <strain evidence="6 7">DSM 3808</strain>
    </source>
</reference>
<keyword evidence="3" id="KW-1133">Transmembrane helix</keyword>
<dbReference type="RefSeq" id="WP_104439483.1">
    <property type="nucleotide sequence ID" value="NZ_PTJA01000017.1"/>
</dbReference>
<dbReference type="InterPro" id="IPR006143">
    <property type="entry name" value="RND_pump_MFP"/>
</dbReference>
<accession>A0A2S6HHM8</accession>
<dbReference type="PANTHER" id="PTHR30469">
    <property type="entry name" value="MULTIDRUG RESISTANCE PROTEIN MDTA"/>
    <property type="match status" value="1"/>
</dbReference>
<sequence length="371" mass="39784">MKSKKRLVIAVVIIAAAGIIGFGVFGKKKEEIPFETRPLVSAEKPQTGDITLYTDLTGTVEPELKANVMPKMNGEVLEVYFRAGDMVEAGQPLCKIDSDALTTLKINVDSAAIAVTDSQNTLARTEALYTTGAVSHQSLEQAQNGANNARLAYEAAKNQYDLQLKYTTVTAPIIGVVESRTVEPHDHITVSSEICKISGTNQIQITFGITEKSLQNMAVNDTVSVEKNGVQYDGTVTEISSVVNSQTGLYDVKAVLADSKGLTTGTRVKITAVMSRAAGVMTIPVDAVSYDASVPFVYCYENGIAKKTEISAGIYDKDKMEIKSGITYDSVVITSWSNELMDGAEVLLEESNPSQETETETPAVADTKAGE</sequence>
<evidence type="ECO:0000259" key="4">
    <source>
        <dbReference type="Pfam" id="PF25973"/>
    </source>
</evidence>
<evidence type="ECO:0000259" key="5">
    <source>
        <dbReference type="Pfam" id="PF25989"/>
    </source>
</evidence>
<dbReference type="GO" id="GO:0015562">
    <property type="term" value="F:efflux transmembrane transporter activity"/>
    <property type="evidence" value="ECO:0007669"/>
    <property type="project" value="TreeGrafter"/>
</dbReference>
<dbReference type="InterPro" id="IPR058637">
    <property type="entry name" value="YknX-like_C"/>
</dbReference>
<feature type="transmembrane region" description="Helical" evidence="3">
    <location>
        <begin position="7"/>
        <end position="26"/>
    </location>
</feature>
<dbReference type="Proteomes" id="UP000237749">
    <property type="component" value="Unassembled WGS sequence"/>
</dbReference>
<dbReference type="InterPro" id="IPR058647">
    <property type="entry name" value="BSH_CzcB-like"/>
</dbReference>
<evidence type="ECO:0000313" key="7">
    <source>
        <dbReference type="Proteomes" id="UP000237749"/>
    </source>
</evidence>
<organism evidence="6 7">
    <name type="scientific">Lacrimispora xylanisolvens</name>
    <dbReference type="NCBI Taxonomy" id="384636"/>
    <lineage>
        <taxon>Bacteria</taxon>
        <taxon>Bacillati</taxon>
        <taxon>Bacillota</taxon>
        <taxon>Clostridia</taxon>
        <taxon>Lachnospirales</taxon>
        <taxon>Lachnospiraceae</taxon>
        <taxon>Lacrimispora</taxon>
    </lineage>
</organism>
<keyword evidence="3" id="KW-0472">Membrane</keyword>
<gene>
    <name evidence="6" type="ORF">BXY41_117110</name>
</gene>
<dbReference type="EMBL" id="PTJA01000017">
    <property type="protein sequence ID" value="PPK76881.1"/>
    <property type="molecule type" value="Genomic_DNA"/>
</dbReference>
<dbReference type="Gene3D" id="2.40.420.20">
    <property type="match status" value="1"/>
</dbReference>
<evidence type="ECO:0000256" key="3">
    <source>
        <dbReference type="SAM" id="Phobius"/>
    </source>
</evidence>
<comment type="similarity">
    <text evidence="1">Belongs to the membrane fusion protein (MFP) (TC 8.A.1) family.</text>
</comment>
<feature type="region of interest" description="Disordered" evidence="2">
    <location>
        <begin position="349"/>
        <end position="371"/>
    </location>
</feature>
<dbReference type="OrthoDB" id="9806939at2"/>
<dbReference type="Gene3D" id="2.40.50.100">
    <property type="match status" value="1"/>
</dbReference>
<dbReference type="AlphaFoldDB" id="A0A2S6HHM8"/>
<evidence type="ECO:0000313" key="6">
    <source>
        <dbReference type="EMBL" id="PPK76881.1"/>
    </source>
</evidence>